<evidence type="ECO:0000313" key="2">
    <source>
        <dbReference type="Proteomes" id="UP000024445"/>
    </source>
</evidence>
<dbReference type="Proteomes" id="UP000024445">
    <property type="component" value="Segment"/>
</dbReference>
<dbReference type="GeneID" id="19484936"/>
<accession>A0A023W5H9</accession>
<dbReference type="EMBL" id="KJ025957">
    <property type="protein sequence ID" value="AHY25298.1"/>
    <property type="molecule type" value="Genomic_DNA"/>
</dbReference>
<dbReference type="KEGG" id="vg:19484936"/>
<organism evidence="1 2">
    <name type="scientific">Serratia phage PS2</name>
    <dbReference type="NCBI Taxonomy" id="1481112"/>
    <lineage>
        <taxon>Viruses</taxon>
        <taxon>Duplodnaviria</taxon>
        <taxon>Heunggongvirae</taxon>
        <taxon>Uroviricota</taxon>
        <taxon>Caudoviricetes</taxon>
        <taxon>Muldoonvirus</taxon>
        <taxon>Muldoonvirus PS2</taxon>
    </lineage>
</organism>
<reference evidence="1 2" key="1">
    <citation type="submission" date="2014-01" db="EMBL/GenBank/DDBJ databases">
        <authorList>
            <person name="Zhang G."/>
            <person name="Jin J."/>
            <person name="Li Z.J."/>
            <person name="Wang S.W."/>
            <person name="Chen S.J."/>
            <person name="Wang S.M."/>
            <person name="Wang X.T."/>
            <person name="Li Y.H."/>
            <person name="Wang J."/>
            <person name="Yang C.K."/>
            <person name="Wang L."/>
        </authorList>
    </citation>
    <scope>NUCLEOTIDE SEQUENCE [LARGE SCALE GENOMIC DNA]</scope>
</reference>
<name>A0A023W5H9_9CAUD</name>
<keyword evidence="2" id="KW-1185">Reference proteome</keyword>
<protein>
    <submittedName>
        <fullName evidence="1">Uncharacterized protein</fullName>
    </submittedName>
</protein>
<evidence type="ECO:0000313" key="1">
    <source>
        <dbReference type="EMBL" id="AHY25298.1"/>
    </source>
</evidence>
<gene>
    <name evidence="1" type="ORF">PS2_048</name>
</gene>
<proteinExistence type="predicted"/>
<sequence>MKKYSEEKVLYFASKANGFNVDIHEPAHTDITRIVTECLRKKYLIEAASDDSDIYYITTPAGKKRLEQYQAEYQLNKLSRG</sequence>
<dbReference type="RefSeq" id="YP_009030095.1">
    <property type="nucleotide sequence ID" value="NC_024121.1"/>
</dbReference>